<accession>A0A4Z2FL66</accession>
<name>A0A4Z2FL66_9TELE</name>
<protein>
    <submittedName>
        <fullName evidence="2">Uncharacterized protein</fullName>
    </submittedName>
</protein>
<dbReference type="EMBL" id="SRLO01001069">
    <property type="protein sequence ID" value="TNN41987.1"/>
    <property type="molecule type" value="Genomic_DNA"/>
</dbReference>
<comment type="caution">
    <text evidence="2">The sequence shown here is derived from an EMBL/GenBank/DDBJ whole genome shotgun (WGS) entry which is preliminary data.</text>
</comment>
<reference evidence="2 3" key="1">
    <citation type="submission" date="2019-03" db="EMBL/GenBank/DDBJ databases">
        <title>First draft genome of Liparis tanakae, snailfish: a comprehensive survey of snailfish specific genes.</title>
        <authorList>
            <person name="Kim W."/>
            <person name="Song I."/>
            <person name="Jeong J.-H."/>
            <person name="Kim D."/>
            <person name="Kim S."/>
            <person name="Ryu S."/>
            <person name="Song J.Y."/>
            <person name="Lee S.K."/>
        </authorList>
    </citation>
    <scope>NUCLEOTIDE SEQUENCE [LARGE SCALE GENOMIC DNA]</scope>
    <source>
        <tissue evidence="2">Muscle</tissue>
    </source>
</reference>
<proteinExistence type="predicted"/>
<feature type="region of interest" description="Disordered" evidence="1">
    <location>
        <begin position="33"/>
        <end position="85"/>
    </location>
</feature>
<feature type="compositionally biased region" description="Polar residues" evidence="1">
    <location>
        <begin position="61"/>
        <end position="73"/>
    </location>
</feature>
<evidence type="ECO:0000313" key="2">
    <source>
        <dbReference type="EMBL" id="TNN41987.1"/>
    </source>
</evidence>
<evidence type="ECO:0000313" key="3">
    <source>
        <dbReference type="Proteomes" id="UP000314294"/>
    </source>
</evidence>
<feature type="compositionally biased region" description="Basic and acidic residues" evidence="1">
    <location>
        <begin position="48"/>
        <end position="60"/>
    </location>
</feature>
<dbReference type="AlphaFoldDB" id="A0A4Z2FL66"/>
<dbReference type="Proteomes" id="UP000314294">
    <property type="component" value="Unassembled WGS sequence"/>
</dbReference>
<sequence length="142" mass="15776">MAVCSTPSSPLSPGVPGMVPLLKFLLTEGQEVHSGDRKYTQGTGSTLRRQEVHSGDRKYTQETGSTLRGQQALQHRAHRRPVDQLQHEQQQAVTVIWTVLRPGWQTGFRYSGLCDVLLSPRSMHRGVALTLTCRGRGAHVTY</sequence>
<evidence type="ECO:0000256" key="1">
    <source>
        <dbReference type="SAM" id="MobiDB-lite"/>
    </source>
</evidence>
<keyword evidence="3" id="KW-1185">Reference proteome</keyword>
<gene>
    <name evidence="2" type="ORF">EYF80_047854</name>
</gene>
<dbReference type="OrthoDB" id="10569323at2759"/>
<organism evidence="2 3">
    <name type="scientific">Liparis tanakae</name>
    <name type="common">Tanaka's snailfish</name>
    <dbReference type="NCBI Taxonomy" id="230148"/>
    <lineage>
        <taxon>Eukaryota</taxon>
        <taxon>Metazoa</taxon>
        <taxon>Chordata</taxon>
        <taxon>Craniata</taxon>
        <taxon>Vertebrata</taxon>
        <taxon>Euteleostomi</taxon>
        <taxon>Actinopterygii</taxon>
        <taxon>Neopterygii</taxon>
        <taxon>Teleostei</taxon>
        <taxon>Neoteleostei</taxon>
        <taxon>Acanthomorphata</taxon>
        <taxon>Eupercaria</taxon>
        <taxon>Perciformes</taxon>
        <taxon>Cottioidei</taxon>
        <taxon>Cottales</taxon>
        <taxon>Liparidae</taxon>
        <taxon>Liparis</taxon>
    </lineage>
</organism>